<dbReference type="EMBL" id="MT144385">
    <property type="protein sequence ID" value="QJA52996.1"/>
    <property type="molecule type" value="Genomic_DNA"/>
</dbReference>
<name>A0A6H1ZYJ0_9ZZZZ</name>
<proteinExistence type="predicted"/>
<sequence length="58" mass="6469">MSDKPFRNEVYIVDPSFLDAFNDIKETVSELEKAVVALNRIAILNGLNMGVPSDEEVD</sequence>
<evidence type="ECO:0000313" key="2">
    <source>
        <dbReference type="EMBL" id="QJI02369.1"/>
    </source>
</evidence>
<protein>
    <submittedName>
        <fullName evidence="1">Uncharacterized protein</fullName>
    </submittedName>
</protein>
<dbReference type="AlphaFoldDB" id="A0A6H1ZYJ0"/>
<evidence type="ECO:0000313" key="1">
    <source>
        <dbReference type="EMBL" id="QJA52996.1"/>
    </source>
</evidence>
<accession>A0A6H1ZYJ0</accession>
<gene>
    <name evidence="1" type="ORF">TM448A03143_0003</name>
    <name evidence="2" type="ORF">TM448B03150_0010</name>
</gene>
<organism evidence="1">
    <name type="scientific">viral metagenome</name>
    <dbReference type="NCBI Taxonomy" id="1070528"/>
    <lineage>
        <taxon>unclassified sequences</taxon>
        <taxon>metagenomes</taxon>
        <taxon>organismal metagenomes</taxon>
    </lineage>
</organism>
<dbReference type="EMBL" id="MT144995">
    <property type="protein sequence ID" value="QJI02369.1"/>
    <property type="molecule type" value="Genomic_DNA"/>
</dbReference>
<reference evidence="1" key="1">
    <citation type="submission" date="2020-03" db="EMBL/GenBank/DDBJ databases">
        <title>The deep terrestrial virosphere.</title>
        <authorList>
            <person name="Holmfeldt K."/>
            <person name="Nilsson E."/>
            <person name="Simone D."/>
            <person name="Lopez-Fernandez M."/>
            <person name="Wu X."/>
            <person name="de Brujin I."/>
            <person name="Lundin D."/>
            <person name="Andersson A."/>
            <person name="Bertilsson S."/>
            <person name="Dopson M."/>
        </authorList>
    </citation>
    <scope>NUCLEOTIDE SEQUENCE</scope>
    <source>
        <strain evidence="1">TM448A03143</strain>
        <strain evidence="2">TM448B03150</strain>
    </source>
</reference>